<organism evidence="2 3">
    <name type="scientific">Leeia aquatica</name>
    <dbReference type="NCBI Taxonomy" id="2725557"/>
    <lineage>
        <taxon>Bacteria</taxon>
        <taxon>Pseudomonadati</taxon>
        <taxon>Pseudomonadota</taxon>
        <taxon>Betaproteobacteria</taxon>
        <taxon>Neisseriales</taxon>
        <taxon>Leeiaceae</taxon>
        <taxon>Leeia</taxon>
    </lineage>
</organism>
<accession>A0A847SKB1</accession>
<sequence length="196" mass="21195">MKHTFSRRTLASLLLVTALVPMLSGCPVVVGAGVVLGASSADDRRTTATQLEDQGIELKAENRIGEKFSGSNVHINVVSFNRQALVTGEVPDAKTKQDIERIVKTVPNVRTVFNEMVVGPTSSLGSRSNDGFITSKVKARLLDSGKVNSNHVKVFTEDGVVFLMGLVKRQEEADSVEVARTTSGVKRVVTIFEHMD</sequence>
<dbReference type="Pfam" id="PF04972">
    <property type="entry name" value="BON"/>
    <property type="match status" value="2"/>
</dbReference>
<protein>
    <submittedName>
        <fullName evidence="2">BON domain-containing protein</fullName>
    </submittedName>
</protein>
<dbReference type="AlphaFoldDB" id="A0A847SKB1"/>
<comment type="caution">
    <text evidence="2">The sequence shown here is derived from an EMBL/GenBank/DDBJ whole genome shotgun (WGS) entry which is preliminary data.</text>
</comment>
<keyword evidence="3" id="KW-1185">Reference proteome</keyword>
<dbReference type="InterPro" id="IPR007055">
    <property type="entry name" value="BON_dom"/>
</dbReference>
<dbReference type="InterPro" id="IPR051686">
    <property type="entry name" value="Lipoprotein_DolP"/>
</dbReference>
<dbReference type="Proteomes" id="UP000587991">
    <property type="component" value="Unassembled WGS sequence"/>
</dbReference>
<dbReference type="RefSeq" id="WP_168878020.1">
    <property type="nucleotide sequence ID" value="NZ_JABAIM010000003.1"/>
</dbReference>
<dbReference type="InterPro" id="IPR014004">
    <property type="entry name" value="Transpt-assoc_nodulatn_dom_bac"/>
</dbReference>
<dbReference type="PROSITE" id="PS50914">
    <property type="entry name" value="BON"/>
    <property type="match status" value="2"/>
</dbReference>
<dbReference type="PROSITE" id="PS51257">
    <property type="entry name" value="PROKAR_LIPOPROTEIN"/>
    <property type="match status" value="1"/>
</dbReference>
<evidence type="ECO:0000313" key="2">
    <source>
        <dbReference type="EMBL" id="NLR76362.1"/>
    </source>
</evidence>
<dbReference type="PANTHER" id="PTHR34606">
    <property type="entry name" value="BON DOMAIN-CONTAINING PROTEIN"/>
    <property type="match status" value="1"/>
</dbReference>
<reference evidence="2 3" key="1">
    <citation type="submission" date="2020-04" db="EMBL/GenBank/DDBJ databases">
        <title>Draft genome of Leeia sp. IMCC25680.</title>
        <authorList>
            <person name="Song J."/>
            <person name="Cho J.-C."/>
        </authorList>
    </citation>
    <scope>NUCLEOTIDE SEQUENCE [LARGE SCALE GENOMIC DNA]</scope>
    <source>
        <strain evidence="2 3">IMCC25680</strain>
    </source>
</reference>
<feature type="domain" description="BON" evidence="1">
    <location>
        <begin position="129"/>
        <end position="196"/>
    </location>
</feature>
<evidence type="ECO:0000313" key="3">
    <source>
        <dbReference type="Proteomes" id="UP000587991"/>
    </source>
</evidence>
<gene>
    <name evidence="2" type="ORF">HF682_14440</name>
</gene>
<name>A0A847SKB1_9NEIS</name>
<evidence type="ECO:0000259" key="1">
    <source>
        <dbReference type="PROSITE" id="PS50914"/>
    </source>
</evidence>
<dbReference type="PANTHER" id="PTHR34606:SF15">
    <property type="entry name" value="BON DOMAIN-CONTAINING PROTEIN"/>
    <property type="match status" value="1"/>
</dbReference>
<feature type="domain" description="BON" evidence="1">
    <location>
        <begin position="52"/>
        <end position="120"/>
    </location>
</feature>
<proteinExistence type="predicted"/>
<dbReference type="SMART" id="SM00749">
    <property type="entry name" value="BON"/>
    <property type="match status" value="1"/>
</dbReference>
<dbReference type="Gene3D" id="3.40.1520.20">
    <property type="match status" value="1"/>
</dbReference>
<dbReference type="EMBL" id="JABAIM010000003">
    <property type="protein sequence ID" value="NLR76362.1"/>
    <property type="molecule type" value="Genomic_DNA"/>
</dbReference>